<dbReference type="EMBL" id="FOFB01000016">
    <property type="protein sequence ID" value="SEQ79995.1"/>
    <property type="molecule type" value="Genomic_DNA"/>
</dbReference>
<dbReference type="OrthoDB" id="908912at2"/>
<dbReference type="InParanoid" id="A0A1H9J055"/>
<gene>
    <name evidence="1" type="ORF">SAMN05444359_11623</name>
</gene>
<dbReference type="NCBIfam" id="TIGR04183">
    <property type="entry name" value="Por_Secre_tail"/>
    <property type="match status" value="1"/>
</dbReference>
<dbReference type="AlphaFoldDB" id="A0A1H9J055"/>
<keyword evidence="2" id="KW-1185">Reference proteome</keyword>
<evidence type="ECO:0000313" key="1">
    <source>
        <dbReference type="EMBL" id="SEQ79995.1"/>
    </source>
</evidence>
<proteinExistence type="predicted"/>
<dbReference type="Proteomes" id="UP000199021">
    <property type="component" value="Unassembled WGS sequence"/>
</dbReference>
<name>A0A1H9J055_9BACT</name>
<dbReference type="InterPro" id="IPR026444">
    <property type="entry name" value="Secre_tail"/>
</dbReference>
<organism evidence="1 2">
    <name type="scientific">Neolewinella agarilytica</name>
    <dbReference type="NCBI Taxonomy" id="478744"/>
    <lineage>
        <taxon>Bacteria</taxon>
        <taxon>Pseudomonadati</taxon>
        <taxon>Bacteroidota</taxon>
        <taxon>Saprospiria</taxon>
        <taxon>Saprospirales</taxon>
        <taxon>Lewinellaceae</taxon>
        <taxon>Neolewinella</taxon>
    </lineage>
</organism>
<protein>
    <submittedName>
        <fullName evidence="1">Por secretion system C-terminal sorting domain-containing protein</fullName>
    </submittedName>
</protein>
<evidence type="ECO:0000313" key="2">
    <source>
        <dbReference type="Proteomes" id="UP000199021"/>
    </source>
</evidence>
<accession>A0A1H9J055</accession>
<dbReference type="SUPFAM" id="SSF55486">
    <property type="entry name" value="Metalloproteases ('zincins'), catalytic domain"/>
    <property type="match status" value="1"/>
</dbReference>
<dbReference type="RefSeq" id="WP_090169804.1">
    <property type="nucleotide sequence ID" value="NZ_FOFB01000016.1"/>
</dbReference>
<reference evidence="2" key="1">
    <citation type="submission" date="2016-10" db="EMBL/GenBank/DDBJ databases">
        <authorList>
            <person name="Varghese N."/>
            <person name="Submissions S."/>
        </authorList>
    </citation>
    <scope>NUCLEOTIDE SEQUENCE [LARGE SCALE GENOMIC DNA]</scope>
    <source>
        <strain evidence="2">DSM 24740</strain>
    </source>
</reference>
<sequence length="659" mass="71353">MGQRSPIFSNYTPEKNELSSAEYARLSAKAPAYEFYNIVETQSIVKMLADGKAIDLAIPQRNNKSQYLLVEELNLDKSNLFLRGSIVGDSSSLVTIRSEKDMLYGTIRKGNQSFTITGIKPGVSVISQNKLRINTPYCPLDGSFFDSASDSTFVSPYDFSKSGTQKMALCPESRLNILVMFTTAAEQSVPDIEQTARNSVDQMNGFLHNSGLDLRANLVGTVAFPEFVEGNRITDDLGRLGGNVAALQGVQGADPALVDIVQEQITLTGADYVVFLTGRREDGVIGFADATVNGPDDFELGPPNRLAIVTAEAATEEFTFGHEVGHLMGCHHQAEEIIECPNHGESINGAFFVLYDLTQFNYLVVPDPSGPEFAHSFVDDRCRTFLGKNKADVSVMFSNAALDGPPILREQKWNVDYLPAYSNQNDDDEGDEQSNNARRIQETTAEVLALGDCTPGVNVTVNQFPPIVEPGQTYSFGGFATDCDGTPLYTWEISTDGVNFTSIATGSSANLTMPAGLQPFATVFIRLSVRCDDGDGQPLNDLTADALVSILVLTDDDCNGFDCFGNSNEPGGQAKALAVRAPQIAASPNPATNQVVIDFGVNIERFEVLSGNGDQIMLNRHTGKKGHQVTINVAAYRPGLYLIRGYAPDGVVTTKFIKQ</sequence>